<dbReference type="Pfam" id="PF00172">
    <property type="entry name" value="Zn_clus"/>
    <property type="match status" value="1"/>
</dbReference>
<organism evidence="8 9">
    <name type="scientific">Penicillium cosmopolitanum</name>
    <dbReference type="NCBI Taxonomy" id="1131564"/>
    <lineage>
        <taxon>Eukaryota</taxon>
        <taxon>Fungi</taxon>
        <taxon>Dikarya</taxon>
        <taxon>Ascomycota</taxon>
        <taxon>Pezizomycotina</taxon>
        <taxon>Eurotiomycetes</taxon>
        <taxon>Eurotiomycetidae</taxon>
        <taxon>Eurotiales</taxon>
        <taxon>Aspergillaceae</taxon>
        <taxon>Penicillium</taxon>
    </lineage>
</organism>
<evidence type="ECO:0000256" key="4">
    <source>
        <dbReference type="ARBA" id="ARBA00023163"/>
    </source>
</evidence>
<keyword evidence="4" id="KW-0804">Transcription</keyword>
<reference evidence="8" key="1">
    <citation type="submission" date="2022-12" db="EMBL/GenBank/DDBJ databases">
        <authorList>
            <person name="Petersen C."/>
        </authorList>
    </citation>
    <scope>NUCLEOTIDE SEQUENCE</scope>
    <source>
        <strain evidence="8">IBT 29677</strain>
    </source>
</reference>
<dbReference type="GO" id="GO:0000435">
    <property type="term" value="P:positive regulation of transcription from RNA polymerase II promoter by galactose"/>
    <property type="evidence" value="ECO:0007669"/>
    <property type="project" value="TreeGrafter"/>
</dbReference>
<dbReference type="SMART" id="SM00906">
    <property type="entry name" value="Fungal_trans"/>
    <property type="match status" value="1"/>
</dbReference>
<dbReference type="GO" id="GO:0000981">
    <property type="term" value="F:DNA-binding transcription factor activity, RNA polymerase II-specific"/>
    <property type="evidence" value="ECO:0007669"/>
    <property type="project" value="InterPro"/>
</dbReference>
<dbReference type="Gene3D" id="4.10.240.10">
    <property type="entry name" value="Zn(2)-C6 fungal-type DNA-binding domain"/>
    <property type="match status" value="1"/>
</dbReference>
<dbReference type="GeneID" id="81365540"/>
<dbReference type="GO" id="GO:0000978">
    <property type="term" value="F:RNA polymerase II cis-regulatory region sequence-specific DNA binding"/>
    <property type="evidence" value="ECO:0007669"/>
    <property type="project" value="TreeGrafter"/>
</dbReference>
<evidence type="ECO:0000256" key="1">
    <source>
        <dbReference type="ARBA" id="ARBA00022723"/>
    </source>
</evidence>
<evidence type="ECO:0000313" key="8">
    <source>
        <dbReference type="EMBL" id="KAJ5408040.1"/>
    </source>
</evidence>
<dbReference type="InterPro" id="IPR051127">
    <property type="entry name" value="Fungal_SecMet_Regulators"/>
</dbReference>
<keyword evidence="1" id="KW-0479">Metal-binding</keyword>
<dbReference type="GO" id="GO:0008270">
    <property type="term" value="F:zinc ion binding"/>
    <property type="evidence" value="ECO:0007669"/>
    <property type="project" value="InterPro"/>
</dbReference>
<reference evidence="8" key="2">
    <citation type="journal article" date="2023" name="IMA Fungus">
        <title>Comparative genomic study of the Penicillium genus elucidates a diverse pangenome and 15 lateral gene transfer events.</title>
        <authorList>
            <person name="Petersen C."/>
            <person name="Sorensen T."/>
            <person name="Nielsen M.R."/>
            <person name="Sondergaard T.E."/>
            <person name="Sorensen J.L."/>
            <person name="Fitzpatrick D.A."/>
            <person name="Frisvad J.C."/>
            <person name="Nielsen K.L."/>
        </authorList>
    </citation>
    <scope>NUCLEOTIDE SEQUENCE</scope>
    <source>
        <strain evidence="8">IBT 29677</strain>
    </source>
</reference>
<feature type="region of interest" description="Disordered" evidence="6">
    <location>
        <begin position="73"/>
        <end position="113"/>
    </location>
</feature>
<evidence type="ECO:0000256" key="3">
    <source>
        <dbReference type="ARBA" id="ARBA00023125"/>
    </source>
</evidence>
<dbReference type="CDD" id="cd12148">
    <property type="entry name" value="fungal_TF_MHR"/>
    <property type="match status" value="1"/>
</dbReference>
<sequence length="628" mass="70743">MMMFSFRAGSTQAAGSSEPRPKRAKIGIACNVCKSRKTKCDGARPVCGPCSKRKRQSISQPCLYREADVSLTPAATVNNTPEQSNKAGEHSYNPFQGNYDDETSPHRPAISSNSLFGASGGLYILNGIEGEKDRPSTLENRRESTTQALPRTLRQLPRLAKLGAGQEASDMQFAIPPRKVADNLLTLYWDYVDSAYPWLNRSSIERAYESLWTKEGEQPMNERALHCILNLMFATASGAFQGQTPLSQHHSTVFFDRAQELMSYELMNLYNFEIIQILLLTAVYLQHQKSPLKSFRNIGMAIHIAQELGLHIPETTEAMDDLHERDLARRVWNGCVLMDRICAMTFGCALKVPQSIAKEGLSPLVLSTTESMNITDDTLPSKVNFYTSFCQLHYIIGEVLETFYISDGGLKKNSTNSNSAQSLLFDRIARLLSIESELNNWASNLHQFFRMPSETLDTTPSKLVTREANILRARNLPRQTQTYILPSNWYTVSYVYMAVTILLAAKGSSQIAAHFSASRLQGLLQKARDILEEYEKHSKLASRCSSVLRLIEQSFDRRGSVMETTSVEGDHANTYVQDETSTREQQSQPYSDNMDIIENYTFDWNDWPVFFAELDGENSPIEGWELPT</sequence>
<proteinExistence type="predicted"/>
<evidence type="ECO:0000256" key="6">
    <source>
        <dbReference type="SAM" id="MobiDB-lite"/>
    </source>
</evidence>
<protein>
    <recommendedName>
        <fullName evidence="7">Zn(2)-C6 fungal-type domain-containing protein</fullName>
    </recommendedName>
</protein>
<dbReference type="InterPro" id="IPR036864">
    <property type="entry name" value="Zn2-C6_fun-type_DNA-bd_sf"/>
</dbReference>
<dbReference type="AlphaFoldDB" id="A0A9W9W8E6"/>
<keyword evidence="9" id="KW-1185">Reference proteome</keyword>
<comment type="caution">
    <text evidence="8">The sequence shown here is derived from an EMBL/GenBank/DDBJ whole genome shotgun (WGS) entry which is preliminary data.</text>
</comment>
<name>A0A9W9W8E6_9EURO</name>
<dbReference type="PANTHER" id="PTHR47424:SF3">
    <property type="entry name" value="REGULATORY PROTEIN GAL4"/>
    <property type="match status" value="1"/>
</dbReference>
<dbReference type="GO" id="GO:0005634">
    <property type="term" value="C:nucleus"/>
    <property type="evidence" value="ECO:0007669"/>
    <property type="project" value="TreeGrafter"/>
</dbReference>
<dbReference type="CDD" id="cd00067">
    <property type="entry name" value="GAL4"/>
    <property type="match status" value="1"/>
</dbReference>
<feature type="region of interest" description="Disordered" evidence="6">
    <location>
        <begin position="1"/>
        <end position="20"/>
    </location>
</feature>
<dbReference type="Proteomes" id="UP001147747">
    <property type="component" value="Unassembled WGS sequence"/>
</dbReference>
<accession>A0A9W9W8E6</accession>
<evidence type="ECO:0000259" key="7">
    <source>
        <dbReference type="PROSITE" id="PS50048"/>
    </source>
</evidence>
<keyword evidence="2" id="KW-0805">Transcription regulation</keyword>
<feature type="compositionally biased region" description="Polar residues" evidence="6">
    <location>
        <begin position="73"/>
        <end position="86"/>
    </location>
</feature>
<dbReference type="PROSITE" id="PS50048">
    <property type="entry name" value="ZN2_CY6_FUNGAL_2"/>
    <property type="match status" value="1"/>
</dbReference>
<feature type="domain" description="Zn(2)-C6 fungal-type" evidence="7">
    <location>
        <begin position="29"/>
        <end position="64"/>
    </location>
</feature>
<dbReference type="EMBL" id="JAPZBU010000004">
    <property type="protein sequence ID" value="KAJ5408040.1"/>
    <property type="molecule type" value="Genomic_DNA"/>
</dbReference>
<keyword evidence="3" id="KW-0238">DNA-binding</keyword>
<dbReference type="PANTHER" id="PTHR47424">
    <property type="entry name" value="REGULATORY PROTEIN GAL4"/>
    <property type="match status" value="1"/>
</dbReference>
<dbReference type="SUPFAM" id="SSF57701">
    <property type="entry name" value="Zn2/Cys6 DNA-binding domain"/>
    <property type="match status" value="1"/>
</dbReference>
<keyword evidence="5" id="KW-0539">Nucleus</keyword>
<dbReference type="RefSeq" id="XP_056492355.1">
    <property type="nucleotide sequence ID" value="XM_056626560.1"/>
</dbReference>
<dbReference type="InterPro" id="IPR007219">
    <property type="entry name" value="XnlR_reg_dom"/>
</dbReference>
<evidence type="ECO:0000256" key="2">
    <source>
        <dbReference type="ARBA" id="ARBA00023015"/>
    </source>
</evidence>
<evidence type="ECO:0000256" key="5">
    <source>
        <dbReference type="ARBA" id="ARBA00023242"/>
    </source>
</evidence>
<dbReference type="InterPro" id="IPR001138">
    <property type="entry name" value="Zn2Cys6_DnaBD"/>
</dbReference>
<dbReference type="OrthoDB" id="424974at2759"/>
<dbReference type="SMART" id="SM00066">
    <property type="entry name" value="GAL4"/>
    <property type="match status" value="1"/>
</dbReference>
<dbReference type="Pfam" id="PF04082">
    <property type="entry name" value="Fungal_trans"/>
    <property type="match status" value="1"/>
</dbReference>
<gene>
    <name evidence="8" type="ORF">N7509_001923</name>
</gene>
<evidence type="ECO:0000313" key="9">
    <source>
        <dbReference type="Proteomes" id="UP001147747"/>
    </source>
</evidence>
<dbReference type="GO" id="GO:0006351">
    <property type="term" value="P:DNA-templated transcription"/>
    <property type="evidence" value="ECO:0007669"/>
    <property type="project" value="InterPro"/>
</dbReference>